<gene>
    <name evidence="4" type="primary">zgc:162608</name>
</gene>
<dbReference type="GeneID" id="114868630"/>
<dbReference type="Proteomes" id="UP000515150">
    <property type="component" value="Chromosome 13"/>
</dbReference>
<keyword evidence="2" id="KW-0812">Transmembrane</keyword>
<keyword evidence="2" id="KW-0472">Membrane</keyword>
<protein>
    <submittedName>
        <fullName evidence="4">Apolipoprotein A-IV</fullName>
    </submittedName>
</protein>
<dbReference type="AlphaFoldDB" id="A0A6P7PE27"/>
<dbReference type="KEGG" id="bspl:114868630"/>
<sequence length="351" mass="39242">MGEEVALQTPDPEKKTSMILKVLIFFLSFLTTAAFPVHFESREATWKDPNANQAHDKTELTKDLEKIYKSHIESSDLYSQEDADNRNPMAEEMQRKLNMESERLRSRLRHELAELRERLAPSPARLRPAVAGLRERLAPLTQQLQSSLSSGTQDLCGQLRLYLQGLELAEAQAEAGPELYQEAFLWMSQSLDHSSSKVADIISDFQRKFNVVMEEDLREINASEKEGADSGFLQRAKFQVEQESSELRTAAQNGMGALRAELAALLASTQPVRAEVAASVERFCQNAALQSQALHSRMERLLQGRQAEPEEPEEPEEPSASSPAARPVGSLRGDFSVKLSALIQDILHSVQ</sequence>
<reference evidence="4" key="1">
    <citation type="submission" date="2025-08" db="UniProtKB">
        <authorList>
            <consortium name="RefSeq"/>
        </authorList>
    </citation>
    <scope>IDENTIFICATION</scope>
</reference>
<dbReference type="InParanoid" id="A0A6P7PE27"/>
<keyword evidence="2" id="KW-1133">Transmembrane helix</keyword>
<evidence type="ECO:0000256" key="2">
    <source>
        <dbReference type="SAM" id="Phobius"/>
    </source>
</evidence>
<dbReference type="FunCoup" id="A0A6P7PE27">
    <property type="interactions" value="161"/>
</dbReference>
<proteinExistence type="predicted"/>
<dbReference type="Gene3D" id="1.20.120.20">
    <property type="entry name" value="Apolipoprotein"/>
    <property type="match status" value="1"/>
</dbReference>
<feature type="transmembrane region" description="Helical" evidence="2">
    <location>
        <begin position="18"/>
        <end position="37"/>
    </location>
</feature>
<accession>A0A6P7PE27</accession>
<keyword evidence="3" id="KW-1185">Reference proteome</keyword>
<name>A0A6P7PE27_BETSP</name>
<dbReference type="SUPFAM" id="SSF47162">
    <property type="entry name" value="Apolipoprotein"/>
    <property type="match status" value="1"/>
</dbReference>
<feature type="region of interest" description="Disordered" evidence="1">
    <location>
        <begin position="305"/>
        <end position="329"/>
    </location>
</feature>
<evidence type="ECO:0000313" key="4">
    <source>
        <dbReference type="RefSeq" id="XP_029028225.1"/>
    </source>
</evidence>
<evidence type="ECO:0000256" key="1">
    <source>
        <dbReference type="SAM" id="MobiDB-lite"/>
    </source>
</evidence>
<dbReference type="OrthoDB" id="8942424at2759"/>
<organism evidence="3 4">
    <name type="scientific">Betta splendens</name>
    <name type="common">Siamese fighting fish</name>
    <dbReference type="NCBI Taxonomy" id="158456"/>
    <lineage>
        <taxon>Eukaryota</taxon>
        <taxon>Metazoa</taxon>
        <taxon>Chordata</taxon>
        <taxon>Craniata</taxon>
        <taxon>Vertebrata</taxon>
        <taxon>Euteleostomi</taxon>
        <taxon>Actinopterygii</taxon>
        <taxon>Neopterygii</taxon>
        <taxon>Teleostei</taxon>
        <taxon>Neoteleostei</taxon>
        <taxon>Acanthomorphata</taxon>
        <taxon>Anabantaria</taxon>
        <taxon>Anabantiformes</taxon>
        <taxon>Anabantoidei</taxon>
        <taxon>Osphronemidae</taxon>
        <taxon>Betta</taxon>
    </lineage>
</organism>
<dbReference type="RefSeq" id="XP_029028225.1">
    <property type="nucleotide sequence ID" value="XM_029172392.3"/>
</dbReference>
<evidence type="ECO:0000313" key="3">
    <source>
        <dbReference type="Proteomes" id="UP000515150"/>
    </source>
</evidence>